<evidence type="ECO:0000256" key="1">
    <source>
        <dbReference type="SAM" id="MobiDB-lite"/>
    </source>
</evidence>
<evidence type="ECO:0000313" key="3">
    <source>
        <dbReference type="Proteomes" id="UP001221413"/>
    </source>
</evidence>
<protein>
    <submittedName>
        <fullName evidence="2">Uncharacterized protein</fullName>
    </submittedName>
</protein>
<comment type="caution">
    <text evidence="2">The sequence shown here is derived from an EMBL/GenBank/DDBJ whole genome shotgun (WGS) entry which is preliminary data.</text>
</comment>
<proteinExistence type="predicted"/>
<evidence type="ECO:0000313" key="2">
    <source>
        <dbReference type="EMBL" id="KAJ6262075.1"/>
    </source>
</evidence>
<reference evidence="2" key="1">
    <citation type="submission" date="2023-01" db="EMBL/GenBank/DDBJ databases">
        <title>The chitinases involved in constricting ring structure development in the nematode-trapping fungus Drechslerella dactyloides.</title>
        <authorList>
            <person name="Wang R."/>
            <person name="Zhang L."/>
            <person name="Tang P."/>
            <person name="Li S."/>
            <person name="Liang L."/>
        </authorList>
    </citation>
    <scope>NUCLEOTIDE SEQUENCE</scope>
    <source>
        <strain evidence="2">YMF1.00031</strain>
    </source>
</reference>
<feature type="compositionally biased region" description="Basic residues" evidence="1">
    <location>
        <begin position="105"/>
        <end position="114"/>
    </location>
</feature>
<dbReference type="Proteomes" id="UP001221413">
    <property type="component" value="Unassembled WGS sequence"/>
</dbReference>
<dbReference type="AlphaFoldDB" id="A0AAD6NL93"/>
<sequence>MSQKAAEASSISRGWRHGRRWSWNEKPQPWRSGRVRCDQRKRTVHSGGRVIESAPCATDRLFRAIAVRRALISRRPTADVGYRITGAAGDAGGKEKKSIADRTGFRKTARRAPHIRSTSASEDETAAEAHTPAAVLGSLGLDTGRRLGCLERYSWKRTAEQASARAL</sequence>
<feature type="region of interest" description="Disordered" evidence="1">
    <location>
        <begin position="104"/>
        <end position="131"/>
    </location>
</feature>
<organism evidence="2 3">
    <name type="scientific">Drechslerella dactyloides</name>
    <name type="common">Nematode-trapping fungus</name>
    <name type="synonym">Arthrobotrys dactyloides</name>
    <dbReference type="NCBI Taxonomy" id="74499"/>
    <lineage>
        <taxon>Eukaryota</taxon>
        <taxon>Fungi</taxon>
        <taxon>Dikarya</taxon>
        <taxon>Ascomycota</taxon>
        <taxon>Pezizomycotina</taxon>
        <taxon>Orbiliomycetes</taxon>
        <taxon>Orbiliales</taxon>
        <taxon>Orbiliaceae</taxon>
        <taxon>Drechslerella</taxon>
    </lineage>
</organism>
<keyword evidence="3" id="KW-1185">Reference proteome</keyword>
<name>A0AAD6NL93_DREDA</name>
<accession>A0AAD6NL93</accession>
<dbReference type="EMBL" id="JAQGDS010000003">
    <property type="protein sequence ID" value="KAJ6262075.1"/>
    <property type="molecule type" value="Genomic_DNA"/>
</dbReference>
<gene>
    <name evidence="2" type="ORF">Dda_2879</name>
</gene>